<reference evidence="15" key="2">
    <citation type="journal article" date="2023" name="IMA Fungus">
        <title>Comparative genomic study of the Penicillium genus elucidates a diverse pangenome and 15 lateral gene transfer events.</title>
        <authorList>
            <person name="Petersen C."/>
            <person name="Sorensen T."/>
            <person name="Nielsen M.R."/>
            <person name="Sondergaard T.E."/>
            <person name="Sorensen J.L."/>
            <person name="Fitzpatrick D.A."/>
            <person name="Frisvad J.C."/>
            <person name="Nielsen K.L."/>
        </authorList>
    </citation>
    <scope>NUCLEOTIDE SEQUENCE</scope>
    <source>
        <strain evidence="15">IBT 29864</strain>
    </source>
</reference>
<accession>A0A9W9VD73</accession>
<evidence type="ECO:0000256" key="7">
    <source>
        <dbReference type="ARBA" id="ARBA00023180"/>
    </source>
</evidence>
<keyword evidence="6 13" id="KW-0378">Hydrolase</keyword>
<evidence type="ECO:0000256" key="13">
    <source>
        <dbReference type="RuleBase" id="RU361169"/>
    </source>
</evidence>
<dbReference type="GO" id="GO:0045490">
    <property type="term" value="P:pectin catabolic process"/>
    <property type="evidence" value="ECO:0007669"/>
    <property type="project" value="TreeGrafter"/>
</dbReference>
<evidence type="ECO:0000256" key="5">
    <source>
        <dbReference type="ARBA" id="ARBA00022737"/>
    </source>
</evidence>
<evidence type="ECO:0000256" key="8">
    <source>
        <dbReference type="ARBA" id="ARBA00023295"/>
    </source>
</evidence>
<feature type="chain" id="PRO_5040918468" description="Pectinase D" evidence="14">
    <location>
        <begin position="17"/>
        <end position="415"/>
    </location>
</feature>
<evidence type="ECO:0000313" key="15">
    <source>
        <dbReference type="EMBL" id="KAJ5377783.1"/>
    </source>
</evidence>
<keyword evidence="7" id="KW-0325">Glycoprotein</keyword>
<evidence type="ECO:0000256" key="11">
    <source>
        <dbReference type="ARBA" id="ARBA00041404"/>
    </source>
</evidence>
<keyword evidence="5" id="KW-0677">Repeat</keyword>
<dbReference type="AlphaFoldDB" id="A0A9W9VD73"/>
<protein>
    <recommendedName>
        <fullName evidence="11">Pectinase D</fullName>
    </recommendedName>
    <alternativeName>
        <fullName evidence="12">Polygalacturonase D</fullName>
    </alternativeName>
</protein>
<evidence type="ECO:0000256" key="9">
    <source>
        <dbReference type="ARBA" id="ARBA00023316"/>
    </source>
</evidence>
<dbReference type="InterPro" id="IPR011050">
    <property type="entry name" value="Pectin_lyase_fold/virulence"/>
</dbReference>
<organism evidence="15 16">
    <name type="scientific">Penicillium cataractarum</name>
    <dbReference type="NCBI Taxonomy" id="2100454"/>
    <lineage>
        <taxon>Eukaryota</taxon>
        <taxon>Fungi</taxon>
        <taxon>Dikarya</taxon>
        <taxon>Ascomycota</taxon>
        <taxon>Pezizomycotina</taxon>
        <taxon>Eurotiomycetes</taxon>
        <taxon>Eurotiomycetidae</taxon>
        <taxon>Eurotiales</taxon>
        <taxon>Aspergillaceae</taxon>
        <taxon>Penicillium</taxon>
    </lineage>
</organism>
<proteinExistence type="inferred from homology"/>
<dbReference type="Gene3D" id="2.160.20.10">
    <property type="entry name" value="Single-stranded right-handed beta-helix, Pectin lyase-like"/>
    <property type="match status" value="1"/>
</dbReference>
<comment type="similarity">
    <text evidence="2 13">Belongs to the glycosyl hydrolase 28 family.</text>
</comment>
<evidence type="ECO:0000256" key="10">
    <source>
        <dbReference type="ARBA" id="ARBA00037707"/>
    </source>
</evidence>
<feature type="signal peptide" evidence="14">
    <location>
        <begin position="1"/>
        <end position="16"/>
    </location>
</feature>
<evidence type="ECO:0000256" key="12">
    <source>
        <dbReference type="ARBA" id="ARBA00042861"/>
    </source>
</evidence>
<comment type="subcellular location">
    <subcellularLocation>
        <location evidence="1">Secreted</location>
    </subcellularLocation>
</comment>
<keyword evidence="8 13" id="KW-0326">Glycosidase</keyword>
<name>A0A9W9VD73_9EURO</name>
<comment type="caution">
    <text evidence="15">The sequence shown here is derived from an EMBL/GenBank/DDBJ whole genome shotgun (WGS) entry which is preliminary data.</text>
</comment>
<dbReference type="InterPro" id="IPR050434">
    <property type="entry name" value="Glycosyl_hydrlase_28"/>
</dbReference>
<dbReference type="GO" id="GO:0071555">
    <property type="term" value="P:cell wall organization"/>
    <property type="evidence" value="ECO:0007669"/>
    <property type="project" value="UniProtKB-KW"/>
</dbReference>
<dbReference type="PANTHER" id="PTHR31884">
    <property type="entry name" value="POLYGALACTURONASE"/>
    <property type="match status" value="1"/>
</dbReference>
<evidence type="ECO:0000256" key="4">
    <source>
        <dbReference type="ARBA" id="ARBA00022729"/>
    </source>
</evidence>
<evidence type="ECO:0000256" key="6">
    <source>
        <dbReference type="ARBA" id="ARBA00022801"/>
    </source>
</evidence>
<gene>
    <name evidence="15" type="ORF">N7496_005192</name>
</gene>
<reference evidence="15" key="1">
    <citation type="submission" date="2022-11" db="EMBL/GenBank/DDBJ databases">
        <authorList>
            <person name="Petersen C."/>
        </authorList>
    </citation>
    <scope>NUCLEOTIDE SEQUENCE</scope>
    <source>
        <strain evidence="15">IBT 29864</strain>
    </source>
</reference>
<dbReference type="RefSeq" id="XP_056556646.1">
    <property type="nucleotide sequence ID" value="XM_056698121.1"/>
</dbReference>
<dbReference type="EMBL" id="JAPZBS010000004">
    <property type="protein sequence ID" value="KAJ5377783.1"/>
    <property type="molecule type" value="Genomic_DNA"/>
</dbReference>
<dbReference type="Pfam" id="PF00295">
    <property type="entry name" value="Glyco_hydro_28"/>
    <property type="match status" value="1"/>
</dbReference>
<evidence type="ECO:0000313" key="16">
    <source>
        <dbReference type="Proteomes" id="UP001147782"/>
    </source>
</evidence>
<evidence type="ECO:0000256" key="2">
    <source>
        <dbReference type="ARBA" id="ARBA00008834"/>
    </source>
</evidence>
<dbReference type="GeneID" id="81437300"/>
<sequence>MRVSFSFLALLGASLATTTSTTITTTTVSSRSFSETATATLPLTTASTTGAPTTTTAAATTATTTSAPDCHCTAWSQIAAAQSLCPHLTLDNIAVPSAKGLSLTNLQVGATVTFIGNTSFEYTPRSGYKMVQISGNNVVIKGAPGSFFDGGGPLYWDGLGNNGGGQKPGIFMKLSLKNESLVTDLYVLNTPTHAIDVDGVYDSTIQRMIVNNSLGDAPNAISNGLSAGHNTDAFDVGNVENLLMQDIQVWNQDDCVALSVSNNVTFRNFYCSGSHGLSIAGGGSGPGNNVTNVLFTDSVVTNSSYGLRIKTDYNATGSVVNVTYSNIFVSKIKTQGIDIEQDYLNGGPNGLPTNGVAVHNITYRNVTGWVAEGAADYYVLCGVGSCKNFKYEHVRITGGTVESSCNYPWSGCPGP</sequence>
<keyword evidence="16" id="KW-1185">Reference proteome</keyword>
<keyword evidence="9" id="KW-0961">Cell wall biogenesis/degradation</keyword>
<dbReference type="GO" id="GO:0005576">
    <property type="term" value="C:extracellular region"/>
    <property type="evidence" value="ECO:0007669"/>
    <property type="project" value="UniProtKB-SubCell"/>
</dbReference>
<evidence type="ECO:0000256" key="14">
    <source>
        <dbReference type="SAM" id="SignalP"/>
    </source>
</evidence>
<keyword evidence="3" id="KW-0964">Secreted</keyword>
<dbReference type="Proteomes" id="UP001147782">
    <property type="component" value="Unassembled WGS sequence"/>
</dbReference>
<evidence type="ECO:0000256" key="1">
    <source>
        <dbReference type="ARBA" id="ARBA00004613"/>
    </source>
</evidence>
<evidence type="ECO:0000256" key="3">
    <source>
        <dbReference type="ARBA" id="ARBA00022525"/>
    </source>
</evidence>
<dbReference type="InterPro" id="IPR000743">
    <property type="entry name" value="Glyco_hydro_28"/>
</dbReference>
<dbReference type="OrthoDB" id="1546079at2759"/>
<comment type="function">
    <text evidence="10">Involved in maceration and soft-rotting of plant tissue. Hydrolyzes the 1,4-alpha glycosidic bonds of de-esterified pectate in the smooth region of the plant cell wall.</text>
</comment>
<dbReference type="PANTHER" id="PTHR31884:SF9">
    <property type="entry name" value="ENDOPOLYGALACTURONASE D-RELATED"/>
    <property type="match status" value="1"/>
</dbReference>
<dbReference type="GO" id="GO:0004650">
    <property type="term" value="F:polygalacturonase activity"/>
    <property type="evidence" value="ECO:0007669"/>
    <property type="project" value="InterPro"/>
</dbReference>
<keyword evidence="4 14" id="KW-0732">Signal</keyword>
<dbReference type="InterPro" id="IPR012334">
    <property type="entry name" value="Pectin_lyas_fold"/>
</dbReference>
<dbReference type="SUPFAM" id="SSF51126">
    <property type="entry name" value="Pectin lyase-like"/>
    <property type="match status" value="1"/>
</dbReference>